<evidence type="ECO:0000256" key="1">
    <source>
        <dbReference type="SAM" id="Phobius"/>
    </source>
</evidence>
<keyword evidence="1" id="KW-0472">Membrane</keyword>
<keyword evidence="1" id="KW-0812">Transmembrane</keyword>
<sequence length="152" mass="17535">MDGETYRVYHLCQRGRCRWGCVQLCPLMVSRSSWGMTSLVAQSGLMSPLLLEWLVLPCLVVDLEPVSAWVWRRSQEPKWKSFRAWFVLLLGFVIWCSQFPPAQCRSLCGLPVLFPSLVWWGSWMRGSYQVLPAVPCSSQVVWFFFLFGASSF</sequence>
<accession>A0A437CZ46</accession>
<reference evidence="2 3" key="2">
    <citation type="submission" date="2019-01" db="EMBL/GenBank/DDBJ databases">
        <title>A chromosome length genome reference of the Java medaka (oryzias javanicus).</title>
        <authorList>
            <person name="Herpin A."/>
            <person name="Takehana Y."/>
            <person name="Naruse K."/>
            <person name="Ansai S."/>
            <person name="Kawaguchi M."/>
        </authorList>
    </citation>
    <scope>NUCLEOTIDE SEQUENCE [LARGE SCALE GENOMIC DNA]</scope>
    <source>
        <strain evidence="2">RS831</strain>
        <tissue evidence="2">Whole body</tissue>
    </source>
</reference>
<protein>
    <submittedName>
        <fullName evidence="2">Uncharacterized protein</fullName>
    </submittedName>
</protein>
<name>A0A437CZ46_ORYJA</name>
<dbReference type="AlphaFoldDB" id="A0A437CZ46"/>
<feature type="transmembrane region" description="Helical" evidence="1">
    <location>
        <begin position="82"/>
        <end position="100"/>
    </location>
</feature>
<proteinExistence type="predicted"/>
<reference evidence="2 3" key="1">
    <citation type="submission" date="2018-11" db="EMBL/GenBank/DDBJ databases">
        <authorList>
            <person name="Lopez-Roques C."/>
            <person name="Donnadieu C."/>
            <person name="Bouchez O."/>
            <person name="Klopp C."/>
            <person name="Cabau C."/>
            <person name="Zahm M."/>
        </authorList>
    </citation>
    <scope>NUCLEOTIDE SEQUENCE [LARGE SCALE GENOMIC DNA]</scope>
    <source>
        <strain evidence="2">RS831</strain>
        <tissue evidence="2">Whole body</tissue>
    </source>
</reference>
<dbReference type="Proteomes" id="UP000283210">
    <property type="component" value="Chromosome 9"/>
</dbReference>
<evidence type="ECO:0000313" key="3">
    <source>
        <dbReference type="Proteomes" id="UP000283210"/>
    </source>
</evidence>
<organism evidence="2 3">
    <name type="scientific">Oryzias javanicus</name>
    <name type="common">Javanese ricefish</name>
    <name type="synonym">Aplocheilus javanicus</name>
    <dbReference type="NCBI Taxonomy" id="123683"/>
    <lineage>
        <taxon>Eukaryota</taxon>
        <taxon>Metazoa</taxon>
        <taxon>Chordata</taxon>
        <taxon>Craniata</taxon>
        <taxon>Vertebrata</taxon>
        <taxon>Euteleostomi</taxon>
        <taxon>Actinopterygii</taxon>
        <taxon>Neopterygii</taxon>
        <taxon>Teleostei</taxon>
        <taxon>Neoteleostei</taxon>
        <taxon>Acanthomorphata</taxon>
        <taxon>Ovalentaria</taxon>
        <taxon>Atherinomorphae</taxon>
        <taxon>Beloniformes</taxon>
        <taxon>Adrianichthyidae</taxon>
        <taxon>Oryziinae</taxon>
        <taxon>Oryzias</taxon>
    </lineage>
</organism>
<keyword evidence="3" id="KW-1185">Reference proteome</keyword>
<dbReference type="EMBL" id="CM012445">
    <property type="protein sequence ID" value="RVE67847.1"/>
    <property type="molecule type" value="Genomic_DNA"/>
</dbReference>
<gene>
    <name evidence="2" type="ORF">OJAV_G00085910</name>
</gene>
<evidence type="ECO:0000313" key="2">
    <source>
        <dbReference type="EMBL" id="RVE67847.1"/>
    </source>
</evidence>
<feature type="transmembrane region" description="Helical" evidence="1">
    <location>
        <begin position="130"/>
        <end position="149"/>
    </location>
</feature>
<keyword evidence="1" id="KW-1133">Transmembrane helix</keyword>